<feature type="repeat" description="ANK" evidence="1">
    <location>
        <begin position="94"/>
        <end position="126"/>
    </location>
</feature>
<dbReference type="EMBL" id="DS473505">
    <property type="protein sequence ID" value="EDO27292.1"/>
    <property type="molecule type" value="Genomic_DNA"/>
</dbReference>
<keyword evidence="1" id="KW-0040">ANK repeat</keyword>
<sequence length="181" mass="20311">MASGYVLPPPAPLEIHNSNAADKWKRFVLAWKNYSLATGLNEKAEAVQVATLLTVIGEEAREVYSTFTLTEGETDKIEPVIKKFAEYCQPRKNDGWTALIAACKEGCSEVAKELLESGARLQLADVVRSYPYERLMQTHLPYFQAMEFITYDVTINLPPKHDLTRALCHTGNPNLKGESEY</sequence>
<proteinExistence type="predicted"/>
<dbReference type="Proteomes" id="UP000001593">
    <property type="component" value="Unassembled WGS sequence"/>
</dbReference>
<evidence type="ECO:0000313" key="2">
    <source>
        <dbReference type="EMBL" id="EDO27292.1"/>
    </source>
</evidence>
<accession>A7T9N2</accession>
<dbReference type="Pfam" id="PF00023">
    <property type="entry name" value="Ank"/>
    <property type="match status" value="1"/>
</dbReference>
<dbReference type="Gene3D" id="1.25.40.20">
    <property type="entry name" value="Ankyrin repeat-containing domain"/>
    <property type="match status" value="1"/>
</dbReference>
<dbReference type="AlphaFoldDB" id="A7T9N2"/>
<name>A7T9N2_NEMVE</name>
<protein>
    <submittedName>
        <fullName evidence="2">Uncharacterized protein</fullName>
    </submittedName>
</protein>
<evidence type="ECO:0000256" key="1">
    <source>
        <dbReference type="PROSITE-ProRule" id="PRU00023"/>
    </source>
</evidence>
<dbReference type="InterPro" id="IPR002110">
    <property type="entry name" value="Ankyrin_rpt"/>
</dbReference>
<dbReference type="HOGENOM" id="CLU_1490728_0_0_1"/>
<dbReference type="PROSITE" id="PS50088">
    <property type="entry name" value="ANK_REPEAT"/>
    <property type="match status" value="1"/>
</dbReference>
<organism evidence="2 3">
    <name type="scientific">Nematostella vectensis</name>
    <name type="common">Starlet sea anemone</name>
    <dbReference type="NCBI Taxonomy" id="45351"/>
    <lineage>
        <taxon>Eukaryota</taxon>
        <taxon>Metazoa</taxon>
        <taxon>Cnidaria</taxon>
        <taxon>Anthozoa</taxon>
        <taxon>Hexacorallia</taxon>
        <taxon>Actiniaria</taxon>
        <taxon>Edwardsiidae</taxon>
        <taxon>Nematostella</taxon>
    </lineage>
</organism>
<dbReference type="SUPFAM" id="SSF48403">
    <property type="entry name" value="Ankyrin repeat"/>
    <property type="match status" value="1"/>
</dbReference>
<dbReference type="PhylomeDB" id="A7T9N2"/>
<gene>
    <name evidence="2" type="ORF">NEMVEDRAFT_v1g224231</name>
</gene>
<dbReference type="InterPro" id="IPR036770">
    <property type="entry name" value="Ankyrin_rpt-contain_sf"/>
</dbReference>
<dbReference type="PROSITE" id="PS50297">
    <property type="entry name" value="ANK_REP_REGION"/>
    <property type="match status" value="1"/>
</dbReference>
<reference evidence="2 3" key="1">
    <citation type="journal article" date="2007" name="Science">
        <title>Sea anemone genome reveals ancestral eumetazoan gene repertoire and genomic organization.</title>
        <authorList>
            <person name="Putnam N.H."/>
            <person name="Srivastava M."/>
            <person name="Hellsten U."/>
            <person name="Dirks B."/>
            <person name="Chapman J."/>
            <person name="Salamov A."/>
            <person name="Terry A."/>
            <person name="Shapiro H."/>
            <person name="Lindquist E."/>
            <person name="Kapitonov V.V."/>
            <person name="Jurka J."/>
            <person name="Genikhovich G."/>
            <person name="Grigoriev I.V."/>
            <person name="Lucas S.M."/>
            <person name="Steele R.E."/>
            <person name="Finnerty J.R."/>
            <person name="Technau U."/>
            <person name="Martindale M.Q."/>
            <person name="Rokhsar D.S."/>
        </authorList>
    </citation>
    <scope>NUCLEOTIDE SEQUENCE [LARGE SCALE GENOMIC DNA]</scope>
    <source>
        <strain evidence="3">CH2 X CH6</strain>
    </source>
</reference>
<keyword evidence="3" id="KW-1185">Reference proteome</keyword>
<evidence type="ECO:0000313" key="3">
    <source>
        <dbReference type="Proteomes" id="UP000001593"/>
    </source>
</evidence>
<dbReference type="InParanoid" id="A7T9N2"/>